<proteinExistence type="predicted"/>
<sequence length="85" mass="10089">MSALKAYRPTQQKYTRFAYCDEEEALCLKEYEYKRKQNNTPEDMFIQIDIPLTLVHQFELMKNAGFKTVEVLYQNCGTVIIRAEK</sequence>
<reference evidence="2" key="1">
    <citation type="submission" date="2015-03" db="EMBL/GenBank/DDBJ databases">
        <authorList>
            <person name="Nijsse Bart"/>
        </authorList>
    </citation>
    <scope>NUCLEOTIDE SEQUENCE [LARGE SCALE GENOMIC DNA]</scope>
</reference>
<evidence type="ECO:0000313" key="2">
    <source>
        <dbReference type="Proteomes" id="UP000049855"/>
    </source>
</evidence>
<dbReference type="Proteomes" id="UP000049855">
    <property type="component" value="Unassembled WGS sequence"/>
</dbReference>
<dbReference type="RefSeq" id="WP_011988844.1">
    <property type="nucleotide sequence ID" value="NZ_CTRP01000012.1"/>
</dbReference>
<gene>
    <name evidence="1" type="ORF">SpAn4DRAFT_2418</name>
</gene>
<dbReference type="EMBL" id="CTRP01000012">
    <property type="protein sequence ID" value="CQR73186.1"/>
    <property type="molecule type" value="Genomic_DNA"/>
</dbReference>
<accession>A0A0U1L0I7</accession>
<dbReference type="AlphaFoldDB" id="A0A0U1L0I7"/>
<organism evidence="1 2">
    <name type="scientific">Sporomusa ovata</name>
    <dbReference type="NCBI Taxonomy" id="2378"/>
    <lineage>
        <taxon>Bacteria</taxon>
        <taxon>Bacillati</taxon>
        <taxon>Bacillota</taxon>
        <taxon>Negativicutes</taxon>
        <taxon>Selenomonadales</taxon>
        <taxon>Sporomusaceae</taxon>
        <taxon>Sporomusa</taxon>
    </lineage>
</organism>
<name>A0A0U1L0I7_9FIRM</name>
<protein>
    <submittedName>
        <fullName evidence="1">Uncharacterized protein</fullName>
    </submittedName>
</protein>
<keyword evidence="2" id="KW-1185">Reference proteome</keyword>
<evidence type="ECO:0000313" key="1">
    <source>
        <dbReference type="EMBL" id="CQR73186.1"/>
    </source>
</evidence>